<protein>
    <submittedName>
        <fullName evidence="2">Twitching motility protein PilT</fullName>
    </submittedName>
</protein>
<organism evidence="2 3">
    <name type="scientific">Cupriavidus nantongensis</name>
    <dbReference type="NCBI Taxonomy" id="1796606"/>
    <lineage>
        <taxon>Bacteria</taxon>
        <taxon>Pseudomonadati</taxon>
        <taxon>Pseudomonadota</taxon>
        <taxon>Betaproteobacteria</taxon>
        <taxon>Burkholderiales</taxon>
        <taxon>Burkholderiaceae</taxon>
        <taxon>Cupriavidus</taxon>
    </lineage>
</organism>
<dbReference type="SUPFAM" id="SSF88723">
    <property type="entry name" value="PIN domain-like"/>
    <property type="match status" value="1"/>
</dbReference>
<dbReference type="CDD" id="cd09872">
    <property type="entry name" value="PIN_Sll0205-like"/>
    <property type="match status" value="1"/>
</dbReference>
<dbReference type="AlphaFoldDB" id="A0A142JV72"/>
<dbReference type="InterPro" id="IPR029060">
    <property type="entry name" value="PIN-like_dom_sf"/>
</dbReference>
<reference evidence="2 3" key="1">
    <citation type="submission" date="2016-03" db="EMBL/GenBank/DDBJ databases">
        <title>Complete genome sequence of a novel chlorpyrifos degrading bacterium, Cupriavidus nantongensis sp. X1.</title>
        <authorList>
            <person name="Fang L."/>
        </authorList>
    </citation>
    <scope>NUCLEOTIDE SEQUENCE [LARGE SCALE GENOMIC DNA]</scope>
    <source>
        <strain evidence="2 3">X1</strain>
    </source>
</reference>
<dbReference type="Gene3D" id="3.40.50.1010">
    <property type="entry name" value="5'-nuclease"/>
    <property type="match status" value="1"/>
</dbReference>
<dbReference type="KEGG" id="cnan:A2G96_30095"/>
<dbReference type="InterPro" id="IPR041705">
    <property type="entry name" value="PIN_Sll0205"/>
</dbReference>
<keyword evidence="3" id="KW-1185">Reference proteome</keyword>
<dbReference type="STRING" id="1796606.A2G96_30095"/>
<gene>
    <name evidence="2" type="ORF">A2G96_30095</name>
</gene>
<dbReference type="PANTHER" id="PTHR36173">
    <property type="entry name" value="RIBONUCLEASE VAPC16-RELATED"/>
    <property type="match status" value="1"/>
</dbReference>
<dbReference type="EMBL" id="CP014845">
    <property type="protein sequence ID" value="AMR81984.1"/>
    <property type="molecule type" value="Genomic_DNA"/>
</dbReference>
<dbReference type="InterPro" id="IPR052919">
    <property type="entry name" value="TA_system_RNase"/>
</dbReference>
<evidence type="ECO:0000313" key="3">
    <source>
        <dbReference type="Proteomes" id="UP000075238"/>
    </source>
</evidence>
<evidence type="ECO:0000313" key="2">
    <source>
        <dbReference type="EMBL" id="AMR81984.1"/>
    </source>
</evidence>
<accession>A0A142JV72</accession>
<sequence length="128" mass="14123">MKLLLDTHLLLWMALTPERISPDAQALLNADDTVLIFSAASLWEIAIKQGLGRADFQINARVFRRGLLDNGYSELPIRSDHAVAIDCLPPIHKDPFDRLLVAQATVEGLTLLTSDPLVGQYPGPIRLV</sequence>
<dbReference type="InterPro" id="IPR002716">
    <property type="entry name" value="PIN_dom"/>
</dbReference>
<dbReference type="Pfam" id="PF01850">
    <property type="entry name" value="PIN"/>
    <property type="match status" value="1"/>
</dbReference>
<dbReference type="Proteomes" id="UP000075238">
    <property type="component" value="Chromosome 2"/>
</dbReference>
<proteinExistence type="predicted"/>
<dbReference type="RefSeq" id="WP_062803772.1">
    <property type="nucleotide sequence ID" value="NZ_CP014845.1"/>
</dbReference>
<dbReference type="PANTHER" id="PTHR36173:SF2">
    <property type="entry name" value="RIBONUCLEASE VAPC16"/>
    <property type="match status" value="1"/>
</dbReference>
<evidence type="ECO:0000259" key="1">
    <source>
        <dbReference type="Pfam" id="PF01850"/>
    </source>
</evidence>
<name>A0A142JV72_9BURK</name>
<feature type="domain" description="PIN" evidence="1">
    <location>
        <begin position="4"/>
        <end position="115"/>
    </location>
</feature>
<dbReference type="OrthoDB" id="9798990at2"/>